<dbReference type="Proteomes" id="UP000094020">
    <property type="component" value="Chromosome 5"/>
</dbReference>
<dbReference type="GO" id="GO:0042765">
    <property type="term" value="C:GPI-anchor transamidase complex"/>
    <property type="evidence" value="ECO:0007669"/>
    <property type="project" value="InterPro"/>
</dbReference>
<dbReference type="KEGG" id="kpin:30172718"/>
<dbReference type="GeneID" id="30172718"/>
<dbReference type="AlphaFoldDB" id="A0AAJ8L667"/>
<reference evidence="10" key="2">
    <citation type="submission" date="2024-02" db="EMBL/GenBank/DDBJ databases">
        <title>Comparative genomics of Cryptococcus and Kwoniella reveals pathogenesis evolution and contrasting modes of karyotype evolution via chromosome fusion or intercentromeric recombination.</title>
        <authorList>
            <person name="Coelho M.A."/>
            <person name="David-Palma M."/>
            <person name="Shea T."/>
            <person name="Bowers K."/>
            <person name="McGinley-Smith S."/>
            <person name="Mohammad A.W."/>
            <person name="Gnirke A."/>
            <person name="Yurkov A.M."/>
            <person name="Nowrousian M."/>
            <person name="Sun S."/>
            <person name="Cuomo C.A."/>
            <person name="Heitman J."/>
        </authorList>
    </citation>
    <scope>NUCLEOTIDE SEQUENCE</scope>
    <source>
        <strain evidence="10">CBS 10737</strain>
    </source>
</reference>
<keyword evidence="7 9" id="KW-1133">Transmembrane helix</keyword>
<accession>A0AAJ8L667</accession>
<feature type="transmembrane region" description="Helical" evidence="9">
    <location>
        <begin position="377"/>
        <end position="397"/>
    </location>
</feature>
<dbReference type="EMBL" id="CP144523">
    <property type="protein sequence ID" value="WWC70128.1"/>
    <property type="molecule type" value="Genomic_DNA"/>
</dbReference>
<dbReference type="InterPro" id="IPR009600">
    <property type="entry name" value="PIG-U"/>
</dbReference>
<evidence type="ECO:0008006" key="12">
    <source>
        <dbReference type="Google" id="ProtNLM"/>
    </source>
</evidence>
<comment type="subcellular location">
    <subcellularLocation>
        <location evidence="1">Endoplasmic reticulum membrane</location>
        <topology evidence="1">Multi-pass membrane protein</topology>
    </subcellularLocation>
</comment>
<keyword evidence="4" id="KW-0337">GPI-anchor biosynthesis</keyword>
<keyword evidence="11" id="KW-1185">Reference proteome</keyword>
<evidence type="ECO:0000256" key="7">
    <source>
        <dbReference type="ARBA" id="ARBA00022989"/>
    </source>
</evidence>
<dbReference type="RefSeq" id="XP_070058981.1">
    <property type="nucleotide sequence ID" value="XM_070202880.1"/>
</dbReference>
<evidence type="ECO:0000256" key="5">
    <source>
        <dbReference type="ARBA" id="ARBA00022692"/>
    </source>
</evidence>
<dbReference type="Pfam" id="PF06728">
    <property type="entry name" value="PIG-U"/>
    <property type="match status" value="1"/>
</dbReference>
<evidence type="ECO:0000256" key="6">
    <source>
        <dbReference type="ARBA" id="ARBA00022824"/>
    </source>
</evidence>
<dbReference type="GO" id="GO:0016255">
    <property type="term" value="P:attachment of GPI anchor to protein"/>
    <property type="evidence" value="ECO:0007669"/>
    <property type="project" value="InterPro"/>
</dbReference>
<keyword evidence="8 9" id="KW-0472">Membrane</keyword>
<sequence length="479" mass="53116">MLSSSRHDYFPVPVLYLAFFQSPTKPHPRDEILPVMDLATIRTSLKSPQGVLCAGAAIRLALFLGIPSLCHALERRPELSTPLTSFRSLKEGVFIHDQGSNPYDGGVFFHSPLYLLFFTYIVPVSSYLLTLLLWTSVDIGSAIALVRIWKSQNSKRNERKVSLILALFLFNPYTLLSCLAKSTTSIDNAILLSAIAFAATGQITGATFLLALASHASLYPLLLLPPLAMLLKQKSGTHLASPVLLTAVSFVLFCAGLTGIIYLTASQSWIEQSWGVMFSINVNDLTPNVGMWWYFFTEMFDHFRTFFLGVFQLHNLIYVAPICLRLSDDPLFAILIQVGIISTWKSYPALGDMAVWAGLLGCFPDVVSNLRHPLFTLTVHLYTSILLPLLHSLWLLTGTGNANFFYAATMVYGLNASLAVVDALGAGLRLQVKKQATDALLREESEDRKSDGYEKDPEMMDEIWEQKGWSVVQFASSII</sequence>
<comment type="similarity">
    <text evidence="3">Belongs to the PIGU family.</text>
</comment>
<dbReference type="PANTHER" id="PTHR13121">
    <property type="entry name" value="GPI TRANSAMIDASE COMPONENT PIG-U"/>
    <property type="match status" value="1"/>
</dbReference>
<evidence type="ECO:0000256" key="1">
    <source>
        <dbReference type="ARBA" id="ARBA00004477"/>
    </source>
</evidence>
<feature type="transmembrane region" description="Helical" evidence="9">
    <location>
        <begin position="128"/>
        <end position="149"/>
    </location>
</feature>
<evidence type="ECO:0000313" key="10">
    <source>
        <dbReference type="EMBL" id="WWC70128.1"/>
    </source>
</evidence>
<feature type="transmembrane region" description="Helical" evidence="9">
    <location>
        <begin position="403"/>
        <end position="424"/>
    </location>
</feature>
<dbReference type="PANTHER" id="PTHR13121:SF0">
    <property type="entry name" value="PHOSPHATIDYLINOSITOL GLYCAN ANCHOR BIOSYNTHESIS CLASS U PROTEIN"/>
    <property type="match status" value="1"/>
</dbReference>
<evidence type="ECO:0000256" key="9">
    <source>
        <dbReference type="SAM" id="Phobius"/>
    </source>
</evidence>
<evidence type="ECO:0000256" key="8">
    <source>
        <dbReference type="ARBA" id="ARBA00023136"/>
    </source>
</evidence>
<organism evidence="10 11">
    <name type="scientific">Kwoniella pini CBS 10737</name>
    <dbReference type="NCBI Taxonomy" id="1296096"/>
    <lineage>
        <taxon>Eukaryota</taxon>
        <taxon>Fungi</taxon>
        <taxon>Dikarya</taxon>
        <taxon>Basidiomycota</taxon>
        <taxon>Agaricomycotina</taxon>
        <taxon>Tremellomycetes</taxon>
        <taxon>Tremellales</taxon>
        <taxon>Cryptococcaceae</taxon>
        <taxon>Kwoniella</taxon>
    </lineage>
</organism>
<reference evidence="10" key="1">
    <citation type="submission" date="2013-07" db="EMBL/GenBank/DDBJ databases">
        <authorList>
            <consortium name="The Broad Institute Genome Sequencing Platform"/>
            <person name="Cuomo C."/>
            <person name="Litvintseva A."/>
            <person name="Chen Y."/>
            <person name="Heitman J."/>
            <person name="Sun S."/>
            <person name="Springer D."/>
            <person name="Dromer F."/>
            <person name="Young S.K."/>
            <person name="Zeng Q."/>
            <person name="Gargeya S."/>
            <person name="Fitzgerald M."/>
            <person name="Abouelleil A."/>
            <person name="Alvarado L."/>
            <person name="Berlin A.M."/>
            <person name="Chapman S.B."/>
            <person name="Dewar J."/>
            <person name="Goldberg J."/>
            <person name="Griggs A."/>
            <person name="Gujja S."/>
            <person name="Hansen M."/>
            <person name="Howarth C."/>
            <person name="Imamovic A."/>
            <person name="Larimer J."/>
            <person name="McCowan C."/>
            <person name="Murphy C."/>
            <person name="Pearson M."/>
            <person name="Priest M."/>
            <person name="Roberts A."/>
            <person name="Saif S."/>
            <person name="Shea T."/>
            <person name="Sykes S."/>
            <person name="Wortman J."/>
            <person name="Nusbaum C."/>
            <person name="Birren B."/>
        </authorList>
    </citation>
    <scope>NUCLEOTIDE SEQUENCE</scope>
    <source>
        <strain evidence="10">CBS 10737</strain>
    </source>
</reference>
<feature type="transmembrane region" description="Helical" evidence="9">
    <location>
        <begin position="243"/>
        <end position="265"/>
    </location>
</feature>
<gene>
    <name evidence="10" type="ORF">I206_104075</name>
</gene>
<dbReference type="GO" id="GO:0006506">
    <property type="term" value="P:GPI anchor biosynthetic process"/>
    <property type="evidence" value="ECO:0007669"/>
    <property type="project" value="UniProtKB-KW"/>
</dbReference>
<keyword evidence="5 9" id="KW-0812">Transmembrane</keyword>
<feature type="transmembrane region" description="Helical" evidence="9">
    <location>
        <begin position="105"/>
        <end position="122"/>
    </location>
</feature>
<protein>
    <recommendedName>
        <fullName evidence="12">Phosphatidylinositol glycan, class U</fullName>
    </recommendedName>
</protein>
<feature type="transmembrane region" description="Helical" evidence="9">
    <location>
        <begin position="189"/>
        <end position="222"/>
    </location>
</feature>
<feature type="transmembrane region" description="Helical" evidence="9">
    <location>
        <begin position="161"/>
        <end position="183"/>
    </location>
</feature>
<evidence type="ECO:0000313" key="11">
    <source>
        <dbReference type="Proteomes" id="UP000094020"/>
    </source>
</evidence>
<evidence type="ECO:0000256" key="2">
    <source>
        <dbReference type="ARBA" id="ARBA00004687"/>
    </source>
</evidence>
<name>A0AAJ8L667_9TREE</name>
<evidence type="ECO:0000256" key="4">
    <source>
        <dbReference type="ARBA" id="ARBA00022502"/>
    </source>
</evidence>
<evidence type="ECO:0000256" key="3">
    <source>
        <dbReference type="ARBA" id="ARBA00010026"/>
    </source>
</evidence>
<keyword evidence="6" id="KW-0256">Endoplasmic reticulum</keyword>
<comment type="pathway">
    <text evidence="2">Glycolipid biosynthesis; glycosylphosphatidylinositol-anchor biosynthesis.</text>
</comment>
<proteinExistence type="inferred from homology"/>